<organism evidence="2">
    <name type="scientific">Roseomonas mucosa</name>
    <dbReference type="NCBI Taxonomy" id="207340"/>
    <lineage>
        <taxon>Bacteria</taxon>
        <taxon>Pseudomonadati</taxon>
        <taxon>Pseudomonadota</taxon>
        <taxon>Alphaproteobacteria</taxon>
        <taxon>Acetobacterales</taxon>
        <taxon>Roseomonadaceae</taxon>
        <taxon>Roseomonas</taxon>
    </lineage>
</organism>
<reference evidence="2" key="1">
    <citation type="submission" date="2017-12" db="EMBL/GenBank/DDBJ databases">
        <authorList>
            <person name="Martens C."/>
            <person name="Dahlstrom E."/>
            <person name="Barbian K."/>
            <person name="Sykora L."/>
            <person name="Ricklefs S."/>
            <person name="Bruno D."/>
            <person name="Anzick I."/>
            <person name="Myles I."/>
            <person name="Datta S.K."/>
        </authorList>
    </citation>
    <scope>NUCLEOTIDE SEQUENCE</scope>
    <source>
        <strain evidence="2">AD2</strain>
    </source>
</reference>
<evidence type="ECO:0000256" key="1">
    <source>
        <dbReference type="SAM" id="MobiDB-lite"/>
    </source>
</evidence>
<dbReference type="EMBL" id="CP025189">
    <property type="protein sequence ID" value="AWV21047.1"/>
    <property type="molecule type" value="Genomic_DNA"/>
</dbReference>
<sequence>MTARQGPAGQTPAHPARAARRRIQPEGERNAPALPGPRRMSDASHRSWPRVLTCPCAAS</sequence>
<proteinExistence type="predicted"/>
<protein>
    <submittedName>
        <fullName evidence="2">Uncharacterized protein</fullName>
    </submittedName>
</protein>
<name>A0A4Y1MSY8_9PROT</name>
<feature type="region of interest" description="Disordered" evidence="1">
    <location>
        <begin position="1"/>
        <end position="59"/>
    </location>
</feature>
<gene>
    <name evidence="2" type="ORF">RADP37_03981</name>
</gene>
<evidence type="ECO:0000313" key="2">
    <source>
        <dbReference type="EMBL" id="AWV21047.1"/>
    </source>
</evidence>
<accession>A0A4Y1MSY8</accession>
<dbReference type="AlphaFoldDB" id="A0A4Y1MSY8"/>